<evidence type="ECO:0000313" key="2">
    <source>
        <dbReference type="Proteomes" id="UP000317093"/>
    </source>
</evidence>
<proteinExistence type="predicted"/>
<accession>A0A518BC50</accession>
<dbReference type="OrthoDB" id="7026155at2"/>
<protein>
    <submittedName>
        <fullName evidence="1">Uncharacterized protein</fullName>
    </submittedName>
</protein>
<keyword evidence="2" id="KW-1185">Reference proteome</keyword>
<dbReference type="KEGG" id="knv:Pan216_54390"/>
<dbReference type="Proteomes" id="UP000317093">
    <property type="component" value="Chromosome"/>
</dbReference>
<reference evidence="1 2" key="1">
    <citation type="submission" date="2019-02" db="EMBL/GenBank/DDBJ databases">
        <title>Deep-cultivation of Planctomycetes and their phenomic and genomic characterization uncovers novel biology.</title>
        <authorList>
            <person name="Wiegand S."/>
            <person name="Jogler M."/>
            <person name="Boedeker C."/>
            <person name="Pinto D."/>
            <person name="Vollmers J."/>
            <person name="Rivas-Marin E."/>
            <person name="Kohn T."/>
            <person name="Peeters S.H."/>
            <person name="Heuer A."/>
            <person name="Rast P."/>
            <person name="Oberbeckmann S."/>
            <person name="Bunk B."/>
            <person name="Jeske O."/>
            <person name="Meyerdierks A."/>
            <person name="Storesund J.E."/>
            <person name="Kallscheuer N."/>
            <person name="Luecker S."/>
            <person name="Lage O.M."/>
            <person name="Pohl T."/>
            <person name="Merkel B.J."/>
            <person name="Hornburger P."/>
            <person name="Mueller R.-W."/>
            <person name="Bruemmer F."/>
            <person name="Labrenz M."/>
            <person name="Spormann A.M."/>
            <person name="Op den Camp H."/>
            <person name="Overmann J."/>
            <person name="Amann R."/>
            <person name="Jetten M.S.M."/>
            <person name="Mascher T."/>
            <person name="Medema M.H."/>
            <person name="Devos D.P."/>
            <person name="Kaster A.-K."/>
            <person name="Ovreas L."/>
            <person name="Rohde M."/>
            <person name="Galperin M.Y."/>
            <person name="Jogler C."/>
        </authorList>
    </citation>
    <scope>NUCLEOTIDE SEQUENCE [LARGE SCALE GENOMIC DNA]</scope>
    <source>
        <strain evidence="1 2">Pan216</strain>
    </source>
</reference>
<dbReference type="RefSeq" id="WP_145262828.1">
    <property type="nucleotide sequence ID" value="NZ_CP036279.1"/>
</dbReference>
<evidence type="ECO:0000313" key="1">
    <source>
        <dbReference type="EMBL" id="QDU64549.1"/>
    </source>
</evidence>
<dbReference type="EMBL" id="CP036279">
    <property type="protein sequence ID" value="QDU64549.1"/>
    <property type="molecule type" value="Genomic_DNA"/>
</dbReference>
<name>A0A518BC50_9BACT</name>
<gene>
    <name evidence="1" type="ORF">Pan216_54390</name>
</gene>
<dbReference type="AlphaFoldDB" id="A0A518BC50"/>
<organism evidence="1 2">
    <name type="scientific">Kolteria novifilia</name>
    <dbReference type="NCBI Taxonomy" id="2527975"/>
    <lineage>
        <taxon>Bacteria</taxon>
        <taxon>Pseudomonadati</taxon>
        <taxon>Planctomycetota</taxon>
        <taxon>Planctomycetia</taxon>
        <taxon>Kolteriales</taxon>
        <taxon>Kolteriaceae</taxon>
        <taxon>Kolteria</taxon>
    </lineage>
</organism>
<sequence length="95" mass="10739">MSEALIKVAVCLGGVWQIREKRVASEFVDEQEAERLAREVIVPDDVDGIVSVSVPGWKIFFRISLERFYGIGLTQITEAEQRDHAERLFNETASS</sequence>